<name>A0A1B1ADC5_9PROT</name>
<feature type="binding site" evidence="2">
    <location>
        <begin position="23"/>
        <end position="26"/>
    </location>
    <ligand>
        <name>substrate</name>
    </ligand>
</feature>
<dbReference type="Proteomes" id="UP000092498">
    <property type="component" value="Chromosome"/>
</dbReference>
<dbReference type="FunFam" id="3.40.1180.10:FF:000001">
    <property type="entry name" value="(2E,6E)-farnesyl-diphosphate-specific ditrans,polycis-undecaprenyl-diphosphate synthase"/>
    <property type="match status" value="1"/>
</dbReference>
<feature type="binding site" evidence="2">
    <location>
        <position position="190"/>
    </location>
    <ligand>
        <name>substrate</name>
    </ligand>
</feature>
<dbReference type="InterPro" id="IPR018520">
    <property type="entry name" value="UPP_synth-like_CS"/>
</dbReference>
<protein>
    <recommendedName>
        <fullName evidence="2">Isoprenyl transferase</fullName>
        <ecNumber evidence="2">2.5.1.-</ecNumber>
    </recommendedName>
</protein>
<keyword evidence="1 2" id="KW-0808">Transferase</keyword>
<feature type="binding site" evidence="2">
    <location>
        <position position="39"/>
    </location>
    <ligand>
        <name>substrate</name>
    </ligand>
</feature>
<dbReference type="CDD" id="cd00475">
    <property type="entry name" value="Cis_IPPS"/>
    <property type="match status" value="1"/>
</dbReference>
<feature type="binding site" evidence="2">
    <location>
        <position position="73"/>
    </location>
    <ligand>
        <name>substrate</name>
    </ligand>
</feature>
<dbReference type="NCBIfam" id="NF011405">
    <property type="entry name" value="PRK14830.1"/>
    <property type="match status" value="1"/>
</dbReference>
<dbReference type="HAMAP" id="MF_01139">
    <property type="entry name" value="ISPT"/>
    <property type="match status" value="1"/>
</dbReference>
<dbReference type="KEGG" id="cbot:ATE48_00755"/>
<keyword evidence="4" id="KW-1185">Reference proteome</keyword>
<dbReference type="Gene3D" id="3.40.1180.10">
    <property type="entry name" value="Decaprenyl diphosphate synthase-like"/>
    <property type="match status" value="1"/>
</dbReference>
<dbReference type="RefSeq" id="WP_066766826.1">
    <property type="nucleotide sequence ID" value="NZ_CP013244.1"/>
</dbReference>
<dbReference type="FunCoup" id="A0A1B1ADC5">
    <property type="interactions" value="512"/>
</dbReference>
<dbReference type="EMBL" id="CP013244">
    <property type="protein sequence ID" value="ANP44555.1"/>
    <property type="molecule type" value="Genomic_DNA"/>
</dbReference>
<feature type="binding site" evidence="2">
    <location>
        <begin position="196"/>
        <end position="198"/>
    </location>
    <ligand>
        <name>substrate</name>
    </ligand>
</feature>
<dbReference type="EC" id="2.5.1.-" evidence="2"/>
<comment type="cofactor">
    <cofactor evidence="2">
        <name>Mg(2+)</name>
        <dbReference type="ChEBI" id="CHEBI:18420"/>
    </cofactor>
    <text evidence="2">Binds 2 magnesium ions per subunit.</text>
</comment>
<comment type="similarity">
    <text evidence="2">Belongs to the UPP synthase family.</text>
</comment>
<keyword evidence="2" id="KW-0460">Magnesium</keyword>
<sequence>MAQPAPSSEQAITPRHVAIIMDGNGRWARQRNRPRTFGHAEGVEALRRTVEAAGELGVEYLTVFGFSTENWRRPVEEVNALFDLLRLYVARDLDKLMREGVRVRVIGGREGLQRDIAGIIESAEARTRNNTKLNLTIAFNYGGQDEIVRAARRVAADVAAGKLNSADLDSGKFESYLDTQDLPAADLLVRTSGEFRLSNFMLWQSAYAELVFLDVLWPDFGKDALSQAIEIYRGRERRYGGTAPESA</sequence>
<feature type="binding site" evidence="2">
    <location>
        <begin position="67"/>
        <end position="69"/>
    </location>
    <ligand>
        <name>substrate</name>
    </ligand>
</feature>
<dbReference type="GO" id="GO:0008834">
    <property type="term" value="F:ditrans,polycis-undecaprenyl-diphosphate synthase [(2E,6E)-farnesyl-diphosphate specific] activity"/>
    <property type="evidence" value="ECO:0007669"/>
    <property type="project" value="TreeGrafter"/>
</dbReference>
<feature type="binding site" evidence="2">
    <location>
        <position position="27"/>
    </location>
    <ligand>
        <name>substrate</name>
    </ligand>
</feature>
<keyword evidence="2" id="KW-0479">Metal-binding</keyword>
<organism evidence="3 4">
    <name type="scientific">Candidatus Viadribacter manganicus</name>
    <dbReference type="NCBI Taxonomy" id="1759059"/>
    <lineage>
        <taxon>Bacteria</taxon>
        <taxon>Pseudomonadati</taxon>
        <taxon>Pseudomonadota</taxon>
        <taxon>Alphaproteobacteria</taxon>
        <taxon>Hyphomonadales</taxon>
        <taxon>Hyphomonadaceae</taxon>
        <taxon>Candidatus Viadribacter</taxon>
    </lineage>
</organism>
<gene>
    <name evidence="3" type="ORF">ATE48_00755</name>
</gene>
<dbReference type="GO" id="GO:0016094">
    <property type="term" value="P:polyprenol biosynthetic process"/>
    <property type="evidence" value="ECO:0007669"/>
    <property type="project" value="TreeGrafter"/>
</dbReference>
<dbReference type="InterPro" id="IPR036424">
    <property type="entry name" value="UPP_synth-like_sf"/>
</dbReference>
<feature type="active site" description="Proton acceptor" evidence="2">
    <location>
        <position position="70"/>
    </location>
</feature>
<evidence type="ECO:0000256" key="2">
    <source>
        <dbReference type="HAMAP-Rule" id="MF_01139"/>
    </source>
</evidence>
<reference evidence="3 4" key="1">
    <citation type="submission" date="2015-11" db="EMBL/GenBank/DDBJ databases">
        <title>Whole-Genome Sequence of Candidatus Oderbacter manganicum from the National Park Lower Oder Valley, Germany.</title>
        <authorList>
            <person name="Braun B."/>
            <person name="Liere K."/>
            <person name="Szewzyk U."/>
        </authorList>
    </citation>
    <scope>NUCLEOTIDE SEQUENCE [LARGE SCALE GENOMIC DNA]</scope>
    <source>
        <strain evidence="3 4">OTSz_A_272</strain>
    </source>
</reference>
<comment type="function">
    <text evidence="2">Catalyzes the condensation of isopentenyl diphosphate (IPP) with allylic pyrophosphates generating different type of terpenoids.</text>
</comment>
<feature type="binding site" evidence="2">
    <location>
        <position position="22"/>
    </location>
    <ligand>
        <name>Mg(2+)</name>
        <dbReference type="ChEBI" id="CHEBI:18420"/>
    </ligand>
</feature>
<comment type="subunit">
    <text evidence="2">Homodimer.</text>
</comment>
<dbReference type="STRING" id="1759059.ATE48_00755"/>
<dbReference type="AlphaFoldDB" id="A0A1B1ADC5"/>
<dbReference type="OrthoDB" id="4191603at2"/>
<dbReference type="InterPro" id="IPR001441">
    <property type="entry name" value="UPP_synth-like"/>
</dbReference>
<dbReference type="SUPFAM" id="SSF64005">
    <property type="entry name" value="Undecaprenyl diphosphate synthase"/>
    <property type="match status" value="1"/>
</dbReference>
<dbReference type="GO" id="GO:0005829">
    <property type="term" value="C:cytosol"/>
    <property type="evidence" value="ECO:0007669"/>
    <property type="project" value="TreeGrafter"/>
</dbReference>
<feature type="binding site" evidence="2">
    <location>
        <position position="209"/>
    </location>
    <ligand>
        <name>Mg(2+)</name>
        <dbReference type="ChEBI" id="CHEBI:18420"/>
    </ligand>
</feature>
<dbReference type="Pfam" id="PF01255">
    <property type="entry name" value="Prenyltransf"/>
    <property type="match status" value="1"/>
</dbReference>
<evidence type="ECO:0000313" key="3">
    <source>
        <dbReference type="EMBL" id="ANP44555.1"/>
    </source>
</evidence>
<accession>A0A1B1ADC5</accession>
<dbReference type="NCBIfam" id="NF011408">
    <property type="entry name" value="PRK14834.1"/>
    <property type="match status" value="1"/>
</dbReference>
<dbReference type="PANTHER" id="PTHR10291:SF0">
    <property type="entry name" value="DEHYDRODOLICHYL DIPHOSPHATE SYNTHASE 2"/>
    <property type="match status" value="1"/>
</dbReference>
<feature type="binding site" evidence="2">
    <location>
        <position position="71"/>
    </location>
    <ligand>
        <name>substrate</name>
    </ligand>
</feature>
<evidence type="ECO:0000256" key="1">
    <source>
        <dbReference type="ARBA" id="ARBA00022679"/>
    </source>
</evidence>
<feature type="binding site" evidence="2">
    <location>
        <position position="35"/>
    </location>
    <ligand>
        <name>substrate</name>
    </ligand>
</feature>
<evidence type="ECO:0000313" key="4">
    <source>
        <dbReference type="Proteomes" id="UP000092498"/>
    </source>
</evidence>
<dbReference type="PROSITE" id="PS01066">
    <property type="entry name" value="UPP_SYNTHASE"/>
    <property type="match status" value="1"/>
</dbReference>
<dbReference type="NCBIfam" id="TIGR00055">
    <property type="entry name" value="uppS"/>
    <property type="match status" value="1"/>
</dbReference>
<feature type="active site" evidence="2">
    <location>
        <position position="22"/>
    </location>
</feature>
<dbReference type="PANTHER" id="PTHR10291">
    <property type="entry name" value="DEHYDRODOLICHYL DIPHOSPHATE SYNTHASE FAMILY MEMBER"/>
    <property type="match status" value="1"/>
</dbReference>
<proteinExistence type="inferred from homology"/>
<dbReference type="GO" id="GO:0000287">
    <property type="term" value="F:magnesium ion binding"/>
    <property type="evidence" value="ECO:0007669"/>
    <property type="project" value="UniProtKB-UniRule"/>
</dbReference>
<dbReference type="InParanoid" id="A0A1B1ADC5"/>